<dbReference type="InterPro" id="IPR038717">
    <property type="entry name" value="Tc1-like_DDE_dom"/>
</dbReference>
<dbReference type="Pfam" id="PF13358">
    <property type="entry name" value="DDE_3"/>
    <property type="match status" value="1"/>
</dbReference>
<reference evidence="3" key="1">
    <citation type="submission" date="2025-08" db="UniProtKB">
        <authorList>
            <consortium name="RefSeq"/>
        </authorList>
    </citation>
    <scope>IDENTIFICATION</scope>
</reference>
<dbReference type="InterPro" id="IPR036397">
    <property type="entry name" value="RNaseH_sf"/>
</dbReference>
<gene>
    <name evidence="3" type="primary">LOC136082966</name>
</gene>
<proteinExistence type="predicted"/>
<evidence type="ECO:0000313" key="3">
    <source>
        <dbReference type="RefSeq" id="XP_065658454.1"/>
    </source>
</evidence>
<accession>A0ABM4C9W5</accession>
<name>A0ABM4C9W5_HYDVU</name>
<evidence type="ECO:0000259" key="1">
    <source>
        <dbReference type="Pfam" id="PF13358"/>
    </source>
</evidence>
<dbReference type="Proteomes" id="UP001652625">
    <property type="component" value="Chromosome 08"/>
</dbReference>
<sequence>MTHWMVKVKRAHVLWTDESPIELYPAPNRQNQRVRTATPESIPYVRRPKFGLKIMIAGGISRYGKIDLVVVEQNKTVDGKYYRDIILPVYKRAADDKTIFPVRNKVILMQDGATCHTARPTMNVINRDFPAVWTDWPGNSPDLNVIEHIWSRLQDSVLHNPRPRNR</sequence>
<feature type="domain" description="Tc1-like transposase DDE" evidence="1">
    <location>
        <begin position="13"/>
        <end position="163"/>
    </location>
</feature>
<keyword evidence="2" id="KW-1185">Reference proteome</keyword>
<protein>
    <submittedName>
        <fullName evidence="3">Uncharacterized protein LOC136082966</fullName>
    </submittedName>
</protein>
<dbReference type="Gene3D" id="3.30.420.10">
    <property type="entry name" value="Ribonuclease H-like superfamily/Ribonuclease H"/>
    <property type="match status" value="1"/>
</dbReference>
<dbReference type="RefSeq" id="XP_065658454.1">
    <property type="nucleotide sequence ID" value="XM_065802382.1"/>
</dbReference>
<evidence type="ECO:0000313" key="2">
    <source>
        <dbReference type="Proteomes" id="UP001652625"/>
    </source>
</evidence>
<dbReference type="GeneID" id="136082966"/>
<organism evidence="2 3">
    <name type="scientific">Hydra vulgaris</name>
    <name type="common">Hydra</name>
    <name type="synonym">Hydra attenuata</name>
    <dbReference type="NCBI Taxonomy" id="6087"/>
    <lineage>
        <taxon>Eukaryota</taxon>
        <taxon>Metazoa</taxon>
        <taxon>Cnidaria</taxon>
        <taxon>Hydrozoa</taxon>
        <taxon>Hydroidolina</taxon>
        <taxon>Anthoathecata</taxon>
        <taxon>Aplanulata</taxon>
        <taxon>Hydridae</taxon>
        <taxon>Hydra</taxon>
    </lineage>
</organism>